<dbReference type="VEuPathDB" id="FungiDB:HMPREF1544_02505"/>
<feature type="domain" description="Phospholipid/glycerol acyltransferase" evidence="6">
    <location>
        <begin position="53"/>
        <end position="175"/>
    </location>
</feature>
<dbReference type="Pfam" id="PF16076">
    <property type="entry name" value="Acyltransf_C"/>
    <property type="match status" value="1"/>
</dbReference>
<accession>S2KE07</accession>
<evidence type="ECO:0000256" key="5">
    <source>
        <dbReference type="SAM" id="SignalP"/>
    </source>
</evidence>
<name>S2KE07_MUCC1</name>
<keyword evidence="4" id="KW-1133">Transmembrane helix</keyword>
<dbReference type="GO" id="GO:0016746">
    <property type="term" value="F:acyltransferase activity"/>
    <property type="evidence" value="ECO:0007669"/>
    <property type="project" value="UniProtKB-KW"/>
</dbReference>
<reference evidence="8" key="1">
    <citation type="submission" date="2013-05" db="EMBL/GenBank/DDBJ databases">
        <title>The Genome sequence of Mucor circinelloides f. circinelloides 1006PhL.</title>
        <authorList>
            <consortium name="The Broad Institute Genomics Platform"/>
            <person name="Cuomo C."/>
            <person name="Earl A."/>
            <person name="Findley K."/>
            <person name="Lee S.C."/>
            <person name="Walker B."/>
            <person name="Young S."/>
            <person name="Zeng Q."/>
            <person name="Gargeya S."/>
            <person name="Fitzgerald M."/>
            <person name="Haas B."/>
            <person name="Abouelleil A."/>
            <person name="Allen A.W."/>
            <person name="Alvarado L."/>
            <person name="Arachchi H.M."/>
            <person name="Berlin A.M."/>
            <person name="Chapman S.B."/>
            <person name="Gainer-Dewar J."/>
            <person name="Goldberg J."/>
            <person name="Griggs A."/>
            <person name="Gujja S."/>
            <person name="Hansen M."/>
            <person name="Howarth C."/>
            <person name="Imamovic A."/>
            <person name="Ireland A."/>
            <person name="Larimer J."/>
            <person name="McCowan C."/>
            <person name="Murphy C."/>
            <person name="Pearson M."/>
            <person name="Poon T.W."/>
            <person name="Priest M."/>
            <person name="Roberts A."/>
            <person name="Saif S."/>
            <person name="Shea T."/>
            <person name="Sisk P."/>
            <person name="Sykes S."/>
            <person name="Wortman J."/>
            <person name="Nusbaum C."/>
            <person name="Birren B."/>
        </authorList>
    </citation>
    <scope>NUCLEOTIDE SEQUENCE [LARGE SCALE GENOMIC DNA]</scope>
    <source>
        <strain evidence="8">1006PhL</strain>
    </source>
</reference>
<dbReference type="InterPro" id="IPR032098">
    <property type="entry name" value="Acyltransf_C"/>
</dbReference>
<evidence type="ECO:0000313" key="7">
    <source>
        <dbReference type="EMBL" id="EPB90595.1"/>
    </source>
</evidence>
<sequence>MHAWSQNLVALIQWFAPANLVMTFDQSCGSMQDIIQKDTKTGKVNGFIFPERIIVTSNHQIYADWVYIWCIAYLAKAHGVLKIILKSSLKNLPIYGQGMRFFDFIFLQRKLAMDKDNIISNLERSKKGDQSLWLVLFPEGTVVSPSTRKRSKEFAEMNDMHDNRYTLLPRSTGLRLCTTTLADSIDYIYDFTIGYSGIKPNDIPEQVYTIQSVFFFNFYPKQVHVYVRRFRVDSIPTKNEAEFNQWNLERWKEKDELMDHFYKHGAFPGNPTVADTDDSRVIDVPIRLNNSVLDLAQIWVFILPYLLVVKNLFLSA</sequence>
<keyword evidence="3" id="KW-0012">Acyltransferase</keyword>
<keyword evidence="8" id="KW-1185">Reference proteome</keyword>
<dbReference type="FunCoup" id="S2KE07">
    <property type="interactions" value="430"/>
</dbReference>
<dbReference type="AlphaFoldDB" id="S2KE07"/>
<proteinExistence type="inferred from homology"/>
<dbReference type="STRING" id="1220926.S2KE07"/>
<dbReference type="OMA" id="SITKYHE"/>
<dbReference type="SUPFAM" id="SSF69593">
    <property type="entry name" value="Glycerol-3-phosphate (1)-acyltransferase"/>
    <property type="match status" value="1"/>
</dbReference>
<dbReference type="GO" id="GO:0005783">
    <property type="term" value="C:endoplasmic reticulum"/>
    <property type="evidence" value="ECO:0007669"/>
    <property type="project" value="TreeGrafter"/>
</dbReference>
<dbReference type="SMART" id="SM00563">
    <property type="entry name" value="PlsC"/>
    <property type="match status" value="1"/>
</dbReference>
<feature type="chain" id="PRO_5004498193" description="Phospholipid/glycerol acyltransferase domain-containing protein" evidence="5">
    <location>
        <begin position="24"/>
        <end position="316"/>
    </location>
</feature>
<evidence type="ECO:0000256" key="3">
    <source>
        <dbReference type="ARBA" id="ARBA00023315"/>
    </source>
</evidence>
<gene>
    <name evidence="7" type="ORF">HMPREF1544_02505</name>
</gene>
<protein>
    <recommendedName>
        <fullName evidence="6">Phospholipid/glycerol acyltransferase domain-containing protein</fullName>
    </recommendedName>
</protein>
<evidence type="ECO:0000313" key="8">
    <source>
        <dbReference type="Proteomes" id="UP000014254"/>
    </source>
</evidence>
<evidence type="ECO:0000259" key="6">
    <source>
        <dbReference type="SMART" id="SM00563"/>
    </source>
</evidence>
<evidence type="ECO:0000256" key="1">
    <source>
        <dbReference type="ARBA" id="ARBA00008655"/>
    </source>
</evidence>
<dbReference type="OrthoDB" id="189226at2759"/>
<keyword evidence="4" id="KW-0472">Membrane</keyword>
<evidence type="ECO:0000256" key="2">
    <source>
        <dbReference type="ARBA" id="ARBA00022679"/>
    </source>
</evidence>
<dbReference type="InterPro" id="IPR002123">
    <property type="entry name" value="Plipid/glycerol_acylTrfase"/>
</dbReference>
<keyword evidence="2" id="KW-0808">Transferase</keyword>
<dbReference type="PANTHER" id="PTHR10983">
    <property type="entry name" value="1-ACYLGLYCEROL-3-PHOSPHATE ACYLTRANSFERASE-RELATED"/>
    <property type="match status" value="1"/>
</dbReference>
<dbReference type="PANTHER" id="PTHR10983:SF16">
    <property type="entry name" value="LYSOCARDIOLIPIN ACYLTRANSFERASE 1"/>
    <property type="match status" value="1"/>
</dbReference>
<dbReference type="CDD" id="cd07990">
    <property type="entry name" value="LPLAT_LCLAT1-like"/>
    <property type="match status" value="1"/>
</dbReference>
<organism evidence="7 8">
    <name type="scientific">Mucor circinelloides f. circinelloides (strain 1006PhL)</name>
    <name type="common">Mucormycosis agent</name>
    <name type="synonym">Calyptromyces circinelloides</name>
    <dbReference type="NCBI Taxonomy" id="1220926"/>
    <lineage>
        <taxon>Eukaryota</taxon>
        <taxon>Fungi</taxon>
        <taxon>Fungi incertae sedis</taxon>
        <taxon>Mucoromycota</taxon>
        <taxon>Mucoromycotina</taxon>
        <taxon>Mucoromycetes</taxon>
        <taxon>Mucorales</taxon>
        <taxon>Mucorineae</taxon>
        <taxon>Mucoraceae</taxon>
        <taxon>Mucor</taxon>
    </lineage>
</organism>
<keyword evidence="5" id="KW-0732">Signal</keyword>
<comment type="similarity">
    <text evidence="1">Belongs to the 1-acyl-sn-glycerol-3-phosphate acyltransferase family.</text>
</comment>
<dbReference type="Proteomes" id="UP000014254">
    <property type="component" value="Unassembled WGS sequence"/>
</dbReference>
<evidence type="ECO:0000256" key="4">
    <source>
        <dbReference type="SAM" id="Phobius"/>
    </source>
</evidence>
<dbReference type="InParanoid" id="S2KE07"/>
<dbReference type="EMBL" id="KE123918">
    <property type="protein sequence ID" value="EPB90595.1"/>
    <property type="molecule type" value="Genomic_DNA"/>
</dbReference>
<dbReference type="Pfam" id="PF01553">
    <property type="entry name" value="Acyltransferase"/>
    <property type="match status" value="1"/>
</dbReference>
<keyword evidence="4" id="KW-0812">Transmembrane</keyword>
<dbReference type="eggNOG" id="KOG1505">
    <property type="taxonomic scope" value="Eukaryota"/>
</dbReference>
<dbReference type="GO" id="GO:0036149">
    <property type="term" value="P:phosphatidylinositol acyl-chain remodeling"/>
    <property type="evidence" value="ECO:0007669"/>
    <property type="project" value="TreeGrafter"/>
</dbReference>
<feature type="signal peptide" evidence="5">
    <location>
        <begin position="1"/>
        <end position="23"/>
    </location>
</feature>
<feature type="transmembrane region" description="Helical" evidence="4">
    <location>
        <begin position="295"/>
        <end position="314"/>
    </location>
</feature>